<dbReference type="EMBL" id="CP061799">
    <property type="protein sequence ID" value="QTA80052.1"/>
    <property type="molecule type" value="Genomic_DNA"/>
</dbReference>
<keyword evidence="3" id="KW-1185">Reference proteome</keyword>
<dbReference type="InterPro" id="IPR018530">
    <property type="entry name" value="SiaC"/>
</dbReference>
<dbReference type="AlphaFoldDB" id="A0A975GG91"/>
<feature type="domain" description="SiaC family regulatory phosphoprotein" evidence="1">
    <location>
        <begin position="6"/>
        <end position="125"/>
    </location>
</feature>
<protein>
    <submittedName>
        <fullName evidence="2">DUF1987</fullName>
    </submittedName>
</protein>
<reference evidence="2" key="1">
    <citation type="journal article" date="2021" name="Microb. Physiol.">
        <title>Proteogenomic Insights into the Physiology of Marine, Sulfate-Reducing, Filamentous Desulfonema limicola and Desulfonema magnum.</title>
        <authorList>
            <person name="Schnaars V."/>
            <person name="Wohlbrand L."/>
            <person name="Scheve S."/>
            <person name="Hinrichs C."/>
            <person name="Reinhardt R."/>
            <person name="Rabus R."/>
        </authorList>
    </citation>
    <scope>NUCLEOTIDE SEQUENCE</scope>
    <source>
        <strain evidence="2">5ac10</strain>
    </source>
</reference>
<accession>A0A975GG91</accession>
<proteinExistence type="predicted"/>
<name>A0A975GG91_9BACT</name>
<organism evidence="2 3">
    <name type="scientific">Desulfonema limicola</name>
    <dbReference type="NCBI Taxonomy" id="45656"/>
    <lineage>
        <taxon>Bacteria</taxon>
        <taxon>Pseudomonadati</taxon>
        <taxon>Thermodesulfobacteriota</taxon>
        <taxon>Desulfobacteria</taxon>
        <taxon>Desulfobacterales</taxon>
        <taxon>Desulfococcaceae</taxon>
        <taxon>Desulfonema</taxon>
    </lineage>
</organism>
<dbReference type="RefSeq" id="WP_207691729.1">
    <property type="nucleotide sequence ID" value="NZ_CP061799.1"/>
</dbReference>
<dbReference type="Pfam" id="PF09345">
    <property type="entry name" value="SiaC"/>
    <property type="match status" value="1"/>
</dbReference>
<sequence length="128" mass="14832">MNNLIIESTKYTPEINFDCEKDILEIKGKSYPENTSLFYEPVFSWLNEYLEEIGDRHVEVNLNLILINSSSAKVLMDFCDLLNEAAGSGKDITLNWFYEKDDEDGLEMGEEFMEDVESLKFNLVEQVI</sequence>
<gene>
    <name evidence="2" type="ORF">dnl_23380</name>
</gene>
<evidence type="ECO:0000313" key="3">
    <source>
        <dbReference type="Proteomes" id="UP000663720"/>
    </source>
</evidence>
<evidence type="ECO:0000259" key="1">
    <source>
        <dbReference type="Pfam" id="PF09345"/>
    </source>
</evidence>
<evidence type="ECO:0000313" key="2">
    <source>
        <dbReference type="EMBL" id="QTA80052.1"/>
    </source>
</evidence>
<dbReference type="KEGG" id="dli:dnl_23380"/>
<dbReference type="Proteomes" id="UP000663720">
    <property type="component" value="Chromosome"/>
</dbReference>